<sequence>MIDTSEQTLVKSKPILPLTTTLGPVHIAVTDRAKALAIWQDVVGLDLISERGNALSLGAGGKVLIVLETGAIRPSVPRSIGLYHVAIHVPTRPDLAQMAVRALQRNVRISPTDHLVSEAIYLWDFDGNGIEITFETPWRGSLGDPEKGETYAVTADGEPHSGRDPIDLDGLLGELGPSPVLAARMPAGTRIGHVHVHVNDLHMAMDFYRDVIGFAGFLLINSFGMGDVGLDYMPHTIAFNIWSGPNAALPPAGSAGLRWFTILLPDAGSFDALIGRLEQAGAPVERLDEGVETRDPFGNRIRLVLAN</sequence>
<dbReference type="PATRIC" id="fig|361041.3.peg.2157"/>
<evidence type="ECO:0000313" key="2">
    <source>
        <dbReference type="EMBL" id="KKB77888.1"/>
    </source>
</evidence>
<comment type="caution">
    <text evidence="2">The sequence shown here is derived from an EMBL/GenBank/DDBJ whole genome shotgun (WGS) entry which is preliminary data.</text>
</comment>
<evidence type="ECO:0000259" key="1">
    <source>
        <dbReference type="PROSITE" id="PS51819"/>
    </source>
</evidence>
<dbReference type="PANTHER" id="PTHR43279">
    <property type="entry name" value="CATECHOL-2,3-DIOXYGENASE"/>
    <property type="match status" value="1"/>
</dbReference>
<organism evidence="2 3">
    <name type="scientific">Devosia soli</name>
    <dbReference type="NCBI Taxonomy" id="361041"/>
    <lineage>
        <taxon>Bacteria</taxon>
        <taxon>Pseudomonadati</taxon>
        <taxon>Pseudomonadota</taxon>
        <taxon>Alphaproteobacteria</taxon>
        <taxon>Hyphomicrobiales</taxon>
        <taxon>Devosiaceae</taxon>
        <taxon>Devosia</taxon>
    </lineage>
</organism>
<dbReference type="PROSITE" id="PS51819">
    <property type="entry name" value="VOC"/>
    <property type="match status" value="2"/>
</dbReference>
<dbReference type="SUPFAM" id="SSF54593">
    <property type="entry name" value="Glyoxalase/Bleomycin resistance protein/Dihydroxybiphenyl dioxygenase"/>
    <property type="match status" value="2"/>
</dbReference>
<name>A0A0F5L6A3_9HYPH</name>
<dbReference type="Gene3D" id="3.10.180.10">
    <property type="entry name" value="2,3-Dihydroxybiphenyl 1,2-Dioxygenase, domain 1"/>
    <property type="match status" value="2"/>
</dbReference>
<feature type="domain" description="VOC" evidence="1">
    <location>
        <begin position="190"/>
        <end position="307"/>
    </location>
</feature>
<gene>
    <name evidence="2" type="ORF">VW35_13850</name>
</gene>
<dbReference type="PANTHER" id="PTHR43279:SF1">
    <property type="entry name" value="CATECHOL-2,3-DIOXYGENASE"/>
    <property type="match status" value="1"/>
</dbReference>
<dbReference type="AlphaFoldDB" id="A0A0F5L6A3"/>
<dbReference type="RefSeq" id="WP_046143816.1">
    <property type="nucleotide sequence ID" value="NZ_LAJG01000024.1"/>
</dbReference>
<dbReference type="Pfam" id="PF00903">
    <property type="entry name" value="Glyoxalase"/>
    <property type="match status" value="2"/>
</dbReference>
<protein>
    <recommendedName>
        <fullName evidence="1">VOC domain-containing protein</fullName>
    </recommendedName>
</protein>
<dbReference type="EMBL" id="LAJG01000024">
    <property type="protein sequence ID" value="KKB77888.1"/>
    <property type="molecule type" value="Genomic_DNA"/>
</dbReference>
<dbReference type="InterPro" id="IPR037523">
    <property type="entry name" value="VOC_core"/>
</dbReference>
<dbReference type="STRING" id="361041.VW35_13850"/>
<dbReference type="Proteomes" id="UP000033514">
    <property type="component" value="Unassembled WGS sequence"/>
</dbReference>
<accession>A0A0F5L6A3</accession>
<reference evidence="2 3" key="1">
    <citation type="submission" date="2015-03" db="EMBL/GenBank/DDBJ databases">
        <authorList>
            <person name="Hassan Y.I."/>
            <person name="Lepp D."/>
            <person name="Zhou T."/>
        </authorList>
    </citation>
    <scope>NUCLEOTIDE SEQUENCE [LARGE SCALE GENOMIC DNA]</scope>
    <source>
        <strain evidence="2 3">GH2-10</strain>
    </source>
</reference>
<dbReference type="InterPro" id="IPR029068">
    <property type="entry name" value="Glyas_Bleomycin-R_OHBP_Dase"/>
</dbReference>
<feature type="domain" description="VOC" evidence="1">
    <location>
        <begin position="21"/>
        <end position="135"/>
    </location>
</feature>
<dbReference type="InterPro" id="IPR004360">
    <property type="entry name" value="Glyas_Fos-R_dOase_dom"/>
</dbReference>
<proteinExistence type="predicted"/>
<evidence type="ECO:0000313" key="3">
    <source>
        <dbReference type="Proteomes" id="UP000033514"/>
    </source>
</evidence>
<keyword evidence="3" id="KW-1185">Reference proteome</keyword>